<feature type="transmembrane region" description="Helical" evidence="2">
    <location>
        <begin position="74"/>
        <end position="93"/>
    </location>
</feature>
<reference evidence="5" key="2">
    <citation type="submission" date="2015-01" db="EMBL/GenBank/DDBJ databases">
        <title>Evolutionary Origins and Diversification of the Mycorrhizal Mutualists.</title>
        <authorList>
            <consortium name="DOE Joint Genome Institute"/>
            <consortium name="Mycorrhizal Genomics Consortium"/>
            <person name="Kohler A."/>
            <person name="Kuo A."/>
            <person name="Nagy L.G."/>
            <person name="Floudas D."/>
            <person name="Copeland A."/>
            <person name="Barry K.W."/>
            <person name="Cichocki N."/>
            <person name="Veneault-Fourrey C."/>
            <person name="LaButti K."/>
            <person name="Lindquist E.A."/>
            <person name="Lipzen A."/>
            <person name="Lundell T."/>
            <person name="Morin E."/>
            <person name="Murat C."/>
            <person name="Riley R."/>
            <person name="Ohm R."/>
            <person name="Sun H."/>
            <person name="Tunlid A."/>
            <person name="Henrissat B."/>
            <person name="Grigoriev I.V."/>
            <person name="Hibbett D.S."/>
            <person name="Martin F."/>
        </authorList>
    </citation>
    <scope>NUCLEOTIDE SEQUENCE [LARGE SCALE GENOMIC DNA]</scope>
    <source>
        <strain evidence="5">MUT 4182</strain>
    </source>
</reference>
<name>A0A0C3QET6_9AGAM</name>
<evidence type="ECO:0000313" key="5">
    <source>
        <dbReference type="Proteomes" id="UP000054248"/>
    </source>
</evidence>
<feature type="region of interest" description="Disordered" evidence="1">
    <location>
        <begin position="403"/>
        <end position="476"/>
    </location>
</feature>
<evidence type="ECO:0008006" key="6">
    <source>
        <dbReference type="Google" id="ProtNLM"/>
    </source>
</evidence>
<evidence type="ECO:0000256" key="2">
    <source>
        <dbReference type="SAM" id="Phobius"/>
    </source>
</evidence>
<sequence length="476" mass="51480">MPTRHFLNLWFAFLWSLGVTALPSQGPTRTTPPRKTFILTARAQSSSTTAPAEPVLSKPAQTAVTIRMSKRADFLTILLFAAIFGFLLAKKCGVEFHCNRAKKALARRSRGQKPAPSSPPPTVLPIEERRSGFANAPVAEVNPACGKLDGWVPPTPPKDEPRQTVTGFVNPSFGKLDGYAEEPLSQSQPPSAPPAHTESTLANPSSPPPYPQQPQSSDSWKQGTVTGGTKDGWKQHQEQLSQERQGALYKYPKTAPANILALPNIARVELLLHHIHNDTIFAFSTLVLTARAESSWTTVATKSSLSKPIQAAVGVVTVLLFVAMFGFLIAKQHGIKFHCHRVKKALGRRSRGQKPAPSSPPPTVLPMVENHGASTRAPATDINPGYAKLDGWVPPTIPKEAPRQTITGFVDPNFGKLDGYTEEPLPQSQLPSATPAYNQSTPANPPNPPLHPEQPHSSDSWKEGTVTGVTAEGWKQ</sequence>
<dbReference type="Proteomes" id="UP000054248">
    <property type="component" value="Unassembled WGS sequence"/>
</dbReference>
<dbReference type="AlphaFoldDB" id="A0A0C3QET6"/>
<evidence type="ECO:0000313" key="4">
    <source>
        <dbReference type="EMBL" id="KIO24461.1"/>
    </source>
</evidence>
<feature type="chain" id="PRO_5002177422" description="Glycoside hydrolase family 16 protein" evidence="3">
    <location>
        <begin position="22"/>
        <end position="476"/>
    </location>
</feature>
<evidence type="ECO:0000256" key="3">
    <source>
        <dbReference type="SAM" id="SignalP"/>
    </source>
</evidence>
<proteinExistence type="predicted"/>
<dbReference type="OrthoDB" id="3245704at2759"/>
<reference evidence="4 5" key="1">
    <citation type="submission" date="2014-04" db="EMBL/GenBank/DDBJ databases">
        <authorList>
            <consortium name="DOE Joint Genome Institute"/>
            <person name="Kuo A."/>
            <person name="Girlanda M."/>
            <person name="Perotto S."/>
            <person name="Kohler A."/>
            <person name="Nagy L.G."/>
            <person name="Floudas D."/>
            <person name="Copeland A."/>
            <person name="Barry K.W."/>
            <person name="Cichocki N."/>
            <person name="Veneault-Fourrey C."/>
            <person name="LaButti K."/>
            <person name="Lindquist E.A."/>
            <person name="Lipzen A."/>
            <person name="Lundell T."/>
            <person name="Morin E."/>
            <person name="Murat C."/>
            <person name="Sun H."/>
            <person name="Tunlid A."/>
            <person name="Henrissat B."/>
            <person name="Grigoriev I.V."/>
            <person name="Hibbett D.S."/>
            <person name="Martin F."/>
            <person name="Nordberg H.P."/>
            <person name="Cantor M.N."/>
            <person name="Hua S.X."/>
        </authorList>
    </citation>
    <scope>NUCLEOTIDE SEQUENCE [LARGE SCALE GENOMIC DNA]</scope>
    <source>
        <strain evidence="4 5">MUT 4182</strain>
    </source>
</reference>
<feature type="compositionally biased region" description="Polar residues" evidence="1">
    <location>
        <begin position="426"/>
        <end position="441"/>
    </location>
</feature>
<keyword evidence="2" id="KW-1133">Transmembrane helix</keyword>
<feature type="signal peptide" evidence="3">
    <location>
        <begin position="1"/>
        <end position="21"/>
    </location>
</feature>
<gene>
    <name evidence="4" type="ORF">M407DRAFT_8942</name>
</gene>
<keyword evidence="5" id="KW-1185">Reference proteome</keyword>
<accession>A0A0C3QET6</accession>
<feature type="compositionally biased region" description="Pro residues" evidence="1">
    <location>
        <begin position="443"/>
        <end position="452"/>
    </location>
</feature>
<keyword evidence="2" id="KW-0812">Transmembrane</keyword>
<feature type="region of interest" description="Disordered" evidence="1">
    <location>
        <begin position="145"/>
        <end position="241"/>
    </location>
</feature>
<protein>
    <recommendedName>
        <fullName evidence="6">Glycoside hydrolase family 16 protein</fullName>
    </recommendedName>
</protein>
<feature type="transmembrane region" description="Helical" evidence="2">
    <location>
        <begin position="311"/>
        <end position="330"/>
    </location>
</feature>
<dbReference type="HOGENOM" id="CLU_573893_0_0_1"/>
<dbReference type="EMBL" id="KN823061">
    <property type="protein sequence ID" value="KIO24461.1"/>
    <property type="molecule type" value="Genomic_DNA"/>
</dbReference>
<feature type="compositionally biased region" description="Basic and acidic residues" evidence="1">
    <location>
        <begin position="453"/>
        <end position="462"/>
    </location>
</feature>
<evidence type="ECO:0000256" key="1">
    <source>
        <dbReference type="SAM" id="MobiDB-lite"/>
    </source>
</evidence>
<organism evidence="4 5">
    <name type="scientific">Tulasnella calospora MUT 4182</name>
    <dbReference type="NCBI Taxonomy" id="1051891"/>
    <lineage>
        <taxon>Eukaryota</taxon>
        <taxon>Fungi</taxon>
        <taxon>Dikarya</taxon>
        <taxon>Basidiomycota</taxon>
        <taxon>Agaricomycotina</taxon>
        <taxon>Agaricomycetes</taxon>
        <taxon>Cantharellales</taxon>
        <taxon>Tulasnellaceae</taxon>
        <taxon>Tulasnella</taxon>
    </lineage>
</organism>
<keyword evidence="3" id="KW-0732">Signal</keyword>
<keyword evidence="2" id="KW-0472">Membrane</keyword>
<feature type="region of interest" description="Disordered" evidence="1">
    <location>
        <begin position="106"/>
        <end position="126"/>
    </location>
</feature>
<feature type="region of interest" description="Disordered" evidence="1">
    <location>
        <begin position="346"/>
        <end position="369"/>
    </location>
</feature>